<gene>
    <name evidence="3" type="ORF">L195_g038540</name>
</gene>
<proteinExistence type="predicted"/>
<evidence type="ECO:0000313" key="3">
    <source>
        <dbReference type="EMBL" id="PNX82511.1"/>
    </source>
</evidence>
<evidence type="ECO:0000313" key="4">
    <source>
        <dbReference type="Proteomes" id="UP000236291"/>
    </source>
</evidence>
<feature type="domain" description="Retrovirus-related Pol polyprotein from transposon TNT 1-94-like beta-barrel" evidence="2">
    <location>
        <begin position="57"/>
        <end position="120"/>
    </location>
</feature>
<protein>
    <recommendedName>
        <fullName evidence="2">Retrovirus-related Pol polyprotein from transposon TNT 1-94-like beta-barrel domain-containing protein</fullName>
    </recommendedName>
</protein>
<feature type="region of interest" description="Disordered" evidence="1">
    <location>
        <begin position="1"/>
        <end position="44"/>
    </location>
</feature>
<reference evidence="3 4" key="1">
    <citation type="journal article" date="2014" name="Am. J. Bot.">
        <title>Genome assembly and annotation for red clover (Trifolium pratense; Fabaceae).</title>
        <authorList>
            <person name="Istvanek J."/>
            <person name="Jaros M."/>
            <person name="Krenek A."/>
            <person name="Repkova J."/>
        </authorList>
    </citation>
    <scope>NUCLEOTIDE SEQUENCE [LARGE SCALE GENOMIC DNA]</scope>
    <source>
        <strain evidence="4">cv. Tatra</strain>
        <tissue evidence="3">Young leaves</tissue>
    </source>
</reference>
<evidence type="ECO:0000256" key="1">
    <source>
        <dbReference type="SAM" id="MobiDB-lite"/>
    </source>
</evidence>
<comment type="caution">
    <text evidence="3">The sequence shown here is derived from an EMBL/GenBank/DDBJ whole genome shotgun (WGS) entry which is preliminary data.</text>
</comment>
<feature type="non-terminal residue" evidence="3">
    <location>
        <position position="1"/>
    </location>
</feature>
<dbReference type="Proteomes" id="UP000236291">
    <property type="component" value="Unassembled WGS sequence"/>
</dbReference>
<accession>A0A2K3LVE7</accession>
<dbReference type="EMBL" id="ASHM01042147">
    <property type="protein sequence ID" value="PNX82511.1"/>
    <property type="molecule type" value="Genomic_DNA"/>
</dbReference>
<name>A0A2K3LVE7_TRIPR</name>
<dbReference type="Pfam" id="PF22936">
    <property type="entry name" value="Pol_BBD"/>
    <property type="match status" value="1"/>
</dbReference>
<dbReference type="InterPro" id="IPR054722">
    <property type="entry name" value="PolX-like_BBD"/>
</dbReference>
<dbReference type="AlphaFoldDB" id="A0A2K3LVE7"/>
<sequence>RQKNKEEKVSSSQGSRGGIIRTNVVQSGGTGHGSTVFEGDNSGLSGLSNEEWMTGEWIIDTGVSNHMTENLNEMHDVHSIESCPVGLPNGQHTLSTKEGSVVLDGGLKITNVLYVPRLNCRPHFEDADWSG</sequence>
<reference evidence="3 4" key="2">
    <citation type="journal article" date="2017" name="Front. Plant Sci.">
        <title>Gene Classification and Mining of Molecular Markers Useful in Red Clover (Trifolium pratense) Breeding.</title>
        <authorList>
            <person name="Istvanek J."/>
            <person name="Dluhosova J."/>
            <person name="Dluhos P."/>
            <person name="Patkova L."/>
            <person name="Nedelnik J."/>
            <person name="Repkova J."/>
        </authorList>
    </citation>
    <scope>NUCLEOTIDE SEQUENCE [LARGE SCALE GENOMIC DNA]</scope>
    <source>
        <strain evidence="4">cv. Tatra</strain>
        <tissue evidence="3">Young leaves</tissue>
    </source>
</reference>
<evidence type="ECO:0000259" key="2">
    <source>
        <dbReference type="Pfam" id="PF22936"/>
    </source>
</evidence>
<feature type="compositionally biased region" description="Low complexity" evidence="1">
    <location>
        <begin position="10"/>
        <end position="21"/>
    </location>
</feature>
<organism evidence="3 4">
    <name type="scientific">Trifolium pratense</name>
    <name type="common">Red clover</name>
    <dbReference type="NCBI Taxonomy" id="57577"/>
    <lineage>
        <taxon>Eukaryota</taxon>
        <taxon>Viridiplantae</taxon>
        <taxon>Streptophyta</taxon>
        <taxon>Embryophyta</taxon>
        <taxon>Tracheophyta</taxon>
        <taxon>Spermatophyta</taxon>
        <taxon>Magnoliopsida</taxon>
        <taxon>eudicotyledons</taxon>
        <taxon>Gunneridae</taxon>
        <taxon>Pentapetalae</taxon>
        <taxon>rosids</taxon>
        <taxon>fabids</taxon>
        <taxon>Fabales</taxon>
        <taxon>Fabaceae</taxon>
        <taxon>Papilionoideae</taxon>
        <taxon>50 kb inversion clade</taxon>
        <taxon>NPAAA clade</taxon>
        <taxon>Hologalegina</taxon>
        <taxon>IRL clade</taxon>
        <taxon>Trifolieae</taxon>
        <taxon>Trifolium</taxon>
    </lineage>
</organism>